<evidence type="ECO:0000313" key="1">
    <source>
        <dbReference type="EMBL" id="PJJ53360.1"/>
    </source>
</evidence>
<accession>A0A2M9B5Z3</accession>
<protein>
    <submittedName>
        <fullName evidence="1">Uncharacterized protein</fullName>
    </submittedName>
</protein>
<reference evidence="1 2" key="1">
    <citation type="submission" date="2017-11" db="EMBL/GenBank/DDBJ databases">
        <title>Genomic Encyclopedia of Archaeal and Bacterial Type Strains, Phase II (KMG-II): From Individual Species to Whole Genera.</title>
        <authorList>
            <person name="Goeker M."/>
        </authorList>
    </citation>
    <scope>NUCLEOTIDE SEQUENCE [LARGE SCALE GENOMIC DNA]</scope>
    <source>
        <strain evidence="1 2">DSM 27763</strain>
    </source>
</reference>
<gene>
    <name evidence="1" type="ORF">CLV56_2847</name>
</gene>
<name>A0A2M9B5Z3_9ACTN</name>
<organism evidence="1 2">
    <name type="scientific">Mumia flava</name>
    <dbReference type="NCBI Taxonomy" id="1348852"/>
    <lineage>
        <taxon>Bacteria</taxon>
        <taxon>Bacillati</taxon>
        <taxon>Actinomycetota</taxon>
        <taxon>Actinomycetes</taxon>
        <taxon>Propionibacteriales</taxon>
        <taxon>Nocardioidaceae</taxon>
        <taxon>Mumia</taxon>
    </lineage>
</organism>
<dbReference type="EMBL" id="PGEZ01000002">
    <property type="protein sequence ID" value="PJJ53360.1"/>
    <property type="molecule type" value="Genomic_DNA"/>
</dbReference>
<keyword evidence="2" id="KW-1185">Reference proteome</keyword>
<evidence type="ECO:0000313" key="2">
    <source>
        <dbReference type="Proteomes" id="UP000230842"/>
    </source>
</evidence>
<dbReference type="RefSeq" id="WP_100415475.1">
    <property type="nucleotide sequence ID" value="NZ_PGEZ01000002.1"/>
</dbReference>
<dbReference type="Proteomes" id="UP000230842">
    <property type="component" value="Unassembled WGS sequence"/>
</dbReference>
<sequence length="68" mass="7078">MPEVRDQDPSGSTAHDPRVAAVLADLDQLADLPVEEHPGVYEAVHAKLRAVLDGADPTADPAEEPGGP</sequence>
<comment type="caution">
    <text evidence="1">The sequence shown here is derived from an EMBL/GenBank/DDBJ whole genome shotgun (WGS) entry which is preliminary data.</text>
</comment>
<dbReference type="AlphaFoldDB" id="A0A2M9B5Z3"/>
<proteinExistence type="predicted"/>